<comment type="subcellular location">
    <subcellularLocation>
        <location evidence="1 9">Cytoplasm</location>
    </subcellularLocation>
</comment>
<dbReference type="PROSITE" id="PS51900">
    <property type="entry name" value="CB"/>
    <property type="match status" value="1"/>
</dbReference>
<dbReference type="Pfam" id="PF00589">
    <property type="entry name" value="Phage_integrase"/>
    <property type="match status" value="1"/>
</dbReference>
<dbReference type="GO" id="GO:0006313">
    <property type="term" value="P:DNA transposition"/>
    <property type="evidence" value="ECO:0007669"/>
    <property type="project" value="UniProtKB-UniRule"/>
</dbReference>
<evidence type="ECO:0000256" key="3">
    <source>
        <dbReference type="ARBA" id="ARBA00022618"/>
    </source>
</evidence>
<dbReference type="InterPro" id="IPR011010">
    <property type="entry name" value="DNA_brk_join_enz"/>
</dbReference>
<evidence type="ECO:0000256" key="1">
    <source>
        <dbReference type="ARBA" id="ARBA00004496"/>
    </source>
</evidence>
<evidence type="ECO:0000256" key="5">
    <source>
        <dbReference type="ARBA" id="ARBA00022908"/>
    </source>
</evidence>
<dbReference type="InterPro" id="IPR050090">
    <property type="entry name" value="Tyrosine_recombinase_XerCD"/>
</dbReference>
<dbReference type="AlphaFoldDB" id="A0A538TYK5"/>
<feature type="domain" description="Core-binding (CB)" evidence="12">
    <location>
        <begin position="53"/>
        <end position="139"/>
    </location>
</feature>
<dbReference type="InterPro" id="IPR004107">
    <property type="entry name" value="Integrase_SAM-like_N"/>
</dbReference>
<evidence type="ECO:0000313" key="14">
    <source>
        <dbReference type="Proteomes" id="UP000316609"/>
    </source>
</evidence>
<dbReference type="HAMAP" id="MF_01808">
    <property type="entry name" value="Recomb_XerC_XerD"/>
    <property type="match status" value="1"/>
</dbReference>
<keyword evidence="7 9" id="KW-0233">DNA recombination</keyword>
<dbReference type="GO" id="GO:0005737">
    <property type="term" value="C:cytoplasm"/>
    <property type="evidence" value="ECO:0007669"/>
    <property type="project" value="UniProtKB-SubCell"/>
</dbReference>
<feature type="active site" evidence="9">
    <location>
        <position position="295"/>
    </location>
</feature>
<dbReference type="GO" id="GO:0007059">
    <property type="term" value="P:chromosome segregation"/>
    <property type="evidence" value="ECO:0007669"/>
    <property type="project" value="UniProtKB-UniRule"/>
</dbReference>
<dbReference type="SUPFAM" id="SSF56925">
    <property type="entry name" value="OMPA-like"/>
    <property type="match status" value="1"/>
</dbReference>
<comment type="similarity">
    <text evidence="9">Belongs to the 'phage' integrase family. XerC subfamily.</text>
</comment>
<dbReference type="Gene3D" id="2.40.160.20">
    <property type="match status" value="1"/>
</dbReference>
<evidence type="ECO:0000256" key="6">
    <source>
        <dbReference type="ARBA" id="ARBA00023125"/>
    </source>
</evidence>
<feature type="compositionally biased region" description="Pro residues" evidence="10">
    <location>
        <begin position="27"/>
        <end position="38"/>
    </location>
</feature>
<keyword evidence="6 9" id="KW-0238">DNA-binding</keyword>
<proteinExistence type="inferred from homology"/>
<dbReference type="Pfam" id="PF02899">
    <property type="entry name" value="Phage_int_SAM_1"/>
    <property type="match status" value="1"/>
</dbReference>
<dbReference type="EMBL" id="VBOY01000003">
    <property type="protein sequence ID" value="TMQ68722.1"/>
    <property type="molecule type" value="Genomic_DNA"/>
</dbReference>
<evidence type="ECO:0000256" key="4">
    <source>
        <dbReference type="ARBA" id="ARBA00022829"/>
    </source>
</evidence>
<reference evidence="13 14" key="1">
    <citation type="journal article" date="2019" name="Nat. Microbiol.">
        <title>Mediterranean grassland soil C-N compound turnover is dependent on rainfall and depth, and is mediated by genomically divergent microorganisms.</title>
        <authorList>
            <person name="Diamond S."/>
            <person name="Andeer P.F."/>
            <person name="Li Z."/>
            <person name="Crits-Christoph A."/>
            <person name="Burstein D."/>
            <person name="Anantharaman K."/>
            <person name="Lane K.R."/>
            <person name="Thomas B.C."/>
            <person name="Pan C."/>
            <person name="Northen T.R."/>
            <person name="Banfield J.F."/>
        </authorList>
    </citation>
    <scope>NUCLEOTIDE SEQUENCE [LARGE SCALE GENOMIC DNA]</scope>
    <source>
        <strain evidence="13">WS_8</strain>
    </source>
</reference>
<feature type="compositionally biased region" description="Basic and acidic residues" evidence="10">
    <location>
        <begin position="39"/>
        <end position="52"/>
    </location>
</feature>
<keyword evidence="4 9" id="KW-0159">Chromosome partition</keyword>
<evidence type="ECO:0000256" key="10">
    <source>
        <dbReference type="SAM" id="MobiDB-lite"/>
    </source>
</evidence>
<dbReference type="GO" id="GO:0009037">
    <property type="term" value="F:tyrosine-based site-specific recombinase activity"/>
    <property type="evidence" value="ECO:0007669"/>
    <property type="project" value="UniProtKB-UniRule"/>
</dbReference>
<comment type="caution">
    <text evidence="13">The sequence shown here is derived from an EMBL/GenBank/DDBJ whole genome shotgun (WGS) entry which is preliminary data.</text>
</comment>
<dbReference type="PROSITE" id="PS51898">
    <property type="entry name" value="TYR_RECOMBINASE"/>
    <property type="match status" value="1"/>
</dbReference>
<feature type="domain" description="Tyr recombinase" evidence="11">
    <location>
        <begin position="160"/>
        <end position="343"/>
    </location>
</feature>
<dbReference type="PANTHER" id="PTHR30349">
    <property type="entry name" value="PHAGE INTEGRASE-RELATED"/>
    <property type="match status" value="1"/>
</dbReference>
<evidence type="ECO:0000256" key="8">
    <source>
        <dbReference type="ARBA" id="ARBA00023306"/>
    </source>
</evidence>
<feature type="active site" evidence="9">
    <location>
        <position position="224"/>
    </location>
</feature>
<dbReference type="Gene3D" id="1.10.150.130">
    <property type="match status" value="1"/>
</dbReference>
<organism evidence="13 14">
    <name type="scientific">Eiseniibacteriota bacterium</name>
    <dbReference type="NCBI Taxonomy" id="2212470"/>
    <lineage>
        <taxon>Bacteria</taxon>
        <taxon>Candidatus Eiseniibacteriota</taxon>
    </lineage>
</organism>
<feature type="region of interest" description="Disordered" evidence="10">
    <location>
        <begin position="138"/>
        <end position="158"/>
    </location>
</feature>
<evidence type="ECO:0000259" key="12">
    <source>
        <dbReference type="PROSITE" id="PS51900"/>
    </source>
</evidence>
<feature type="active site" evidence="9">
    <location>
        <position position="200"/>
    </location>
</feature>
<dbReference type="NCBIfam" id="NF001399">
    <property type="entry name" value="PRK00283.1"/>
    <property type="match status" value="1"/>
</dbReference>
<protein>
    <recommendedName>
        <fullName evidence="9">Tyrosine recombinase XerC</fullName>
    </recommendedName>
</protein>
<dbReference type="SUPFAM" id="SSF56349">
    <property type="entry name" value="DNA breaking-rejoining enzymes"/>
    <property type="match status" value="1"/>
</dbReference>
<gene>
    <name evidence="9" type="primary">xerC</name>
    <name evidence="13" type="ORF">E6K78_00130</name>
</gene>
<feature type="active site" description="O-(3'-phospho-DNA)-tyrosine intermediate" evidence="9">
    <location>
        <position position="330"/>
    </location>
</feature>
<evidence type="ECO:0000259" key="11">
    <source>
        <dbReference type="PROSITE" id="PS51898"/>
    </source>
</evidence>
<dbReference type="GO" id="GO:0003677">
    <property type="term" value="F:DNA binding"/>
    <property type="evidence" value="ECO:0007669"/>
    <property type="project" value="UniProtKB-UniRule"/>
</dbReference>
<feature type="region of interest" description="Disordered" evidence="10">
    <location>
        <begin position="1"/>
        <end position="52"/>
    </location>
</feature>
<dbReference type="Gene3D" id="1.10.443.10">
    <property type="entry name" value="Intergrase catalytic core"/>
    <property type="match status" value="1"/>
</dbReference>
<dbReference type="GO" id="GO:0051301">
    <property type="term" value="P:cell division"/>
    <property type="evidence" value="ECO:0007669"/>
    <property type="project" value="UniProtKB-KW"/>
</dbReference>
<dbReference type="InterPro" id="IPR011250">
    <property type="entry name" value="OMP/PagP_B-barrel"/>
</dbReference>
<dbReference type="InterPro" id="IPR044068">
    <property type="entry name" value="CB"/>
</dbReference>
<dbReference type="PANTHER" id="PTHR30349:SF81">
    <property type="entry name" value="TYROSINE RECOMBINASE XERC"/>
    <property type="match status" value="1"/>
</dbReference>
<dbReference type="InterPro" id="IPR023009">
    <property type="entry name" value="Tyrosine_recombinase_XerC/XerD"/>
</dbReference>
<evidence type="ECO:0000313" key="13">
    <source>
        <dbReference type="EMBL" id="TMQ68722.1"/>
    </source>
</evidence>
<keyword evidence="3 9" id="KW-0132">Cell division</keyword>
<name>A0A538TYK5_UNCEI</name>
<dbReference type="InterPro" id="IPR002104">
    <property type="entry name" value="Integrase_catalytic"/>
</dbReference>
<evidence type="ECO:0000256" key="7">
    <source>
        <dbReference type="ARBA" id="ARBA00023172"/>
    </source>
</evidence>
<dbReference type="InterPro" id="IPR013762">
    <property type="entry name" value="Integrase-like_cat_sf"/>
</dbReference>
<feature type="active site" evidence="9">
    <location>
        <position position="298"/>
    </location>
</feature>
<dbReference type="InterPro" id="IPR010998">
    <property type="entry name" value="Integrase_recombinase_N"/>
</dbReference>
<keyword evidence="5 9" id="KW-0229">DNA integration</keyword>
<keyword evidence="8 9" id="KW-0131">Cell cycle</keyword>
<feature type="active site" evidence="9">
    <location>
        <position position="321"/>
    </location>
</feature>
<sequence>MSWRARPCREPWPSACSSMSRAGACARPPPRVPVPACPEPRDEVEMSRAEPRSVLEPPLEAYLDELRVGRRLSANTVDAYARDLKDYLAFASRHGVASWDQATPTLVDAYFAHLLERGLSGRTVARRRAALRGFHAHRARQTGTEADPLAGLPPPRRERRLPHALSVEDVERLLAQPEGDAPLALRDRALLELAYGSGLRVSELVGLERERLALAGLAVTVSGKGSKERTIPFGRSALRALREYLERARPLLCRSERQGRVFVNARGGPLSRMGFWKILARHATAAGLGTRVHPHALRHSFATHLLQGGADLRVVQELLGHASVATTAIYTHLDHRATRGETMRRVRKQAVLWAGAVVCLVLPVAAWAESTVVLPRPGQVGVGLQGGYGLLLDSGNLGDTFGGGPTFTVRLRYRMRFERGVGLSFESQRMDAREEPGTFVVGDETTVEPTKLSVTVSGIDLYQMFATRTKTVKMLSVGAGLTQTRAKLNNGDTQVTPGPVGNGRILNIGDGPYLSVGAGLERFFFHTWAYDLSLRYLAVFRDGKLNNDLQIALGAIVYAEY</sequence>
<evidence type="ECO:0000256" key="9">
    <source>
        <dbReference type="HAMAP-Rule" id="MF_01808"/>
    </source>
</evidence>
<dbReference type="CDD" id="cd00798">
    <property type="entry name" value="INT_XerDC_C"/>
    <property type="match status" value="1"/>
</dbReference>
<keyword evidence="2 9" id="KW-0963">Cytoplasm</keyword>
<evidence type="ECO:0000256" key="2">
    <source>
        <dbReference type="ARBA" id="ARBA00022490"/>
    </source>
</evidence>
<dbReference type="Proteomes" id="UP000316609">
    <property type="component" value="Unassembled WGS sequence"/>
</dbReference>
<comment type="function">
    <text evidence="9">Site-specific tyrosine recombinase, which acts by catalyzing the cutting and rejoining of the recombining DNA molecules. The XerC-XerD complex is essential to convert dimers of the bacterial chromosome into monomers to permit their segregation at cell division. It also contributes to the segregational stability of plasmids.</text>
</comment>
<comment type="subunit">
    <text evidence="9">Forms a cyclic heterotetrameric complex composed of two molecules of XerC and two molecules of XerD.</text>
</comment>
<accession>A0A538TYK5</accession>